<dbReference type="Gene3D" id="3.30.499.10">
    <property type="entry name" value="Aconitase, domain 3"/>
    <property type="match status" value="2"/>
</dbReference>
<evidence type="ECO:0000256" key="4">
    <source>
        <dbReference type="SAM" id="MobiDB-lite"/>
    </source>
</evidence>
<accession>A0A6J4SHX4</accession>
<dbReference type="Pfam" id="PF00694">
    <property type="entry name" value="Aconitase_C"/>
    <property type="match status" value="1"/>
</dbReference>
<dbReference type="GO" id="GO:0003994">
    <property type="term" value="F:aconitate hydratase activity"/>
    <property type="evidence" value="ECO:0007669"/>
    <property type="project" value="UniProtKB-EC"/>
</dbReference>
<dbReference type="InterPro" id="IPR036008">
    <property type="entry name" value="Aconitase_4Fe-4S_dom"/>
</dbReference>
<dbReference type="Pfam" id="PF00330">
    <property type="entry name" value="Aconitase"/>
    <property type="match status" value="1"/>
</dbReference>
<dbReference type="PANTHER" id="PTHR43160">
    <property type="entry name" value="ACONITATE HYDRATASE B"/>
    <property type="match status" value="1"/>
</dbReference>
<gene>
    <name evidence="7" type="ORF">AVDCRST_MAG17-1244</name>
</gene>
<name>A0A6J4SHX4_9ACTN</name>
<evidence type="ECO:0000259" key="6">
    <source>
        <dbReference type="Pfam" id="PF00694"/>
    </source>
</evidence>
<dbReference type="PRINTS" id="PR00415">
    <property type="entry name" value="ACONITASE"/>
</dbReference>
<dbReference type="PANTHER" id="PTHR43160:SF3">
    <property type="entry name" value="ACONITATE HYDRATASE, MITOCHONDRIAL"/>
    <property type="match status" value="1"/>
</dbReference>
<dbReference type="InterPro" id="IPR050926">
    <property type="entry name" value="Aconitase/IPM_isomerase"/>
</dbReference>
<evidence type="ECO:0000256" key="1">
    <source>
        <dbReference type="ARBA" id="ARBA00022723"/>
    </source>
</evidence>
<protein>
    <submittedName>
        <fullName evidence="7">Aconitate hydratase</fullName>
        <ecNumber evidence="7">4.2.1.3</ecNumber>
    </submittedName>
</protein>
<dbReference type="GO" id="GO:0005829">
    <property type="term" value="C:cytosol"/>
    <property type="evidence" value="ECO:0007669"/>
    <property type="project" value="TreeGrafter"/>
</dbReference>
<feature type="domain" description="Aconitase A/isopropylmalate dehydratase small subunit swivel" evidence="6">
    <location>
        <begin position="530"/>
        <end position="583"/>
    </location>
</feature>
<dbReference type="InterPro" id="IPR015928">
    <property type="entry name" value="Aconitase/3IPM_dehydase_swvl"/>
</dbReference>
<keyword evidence="2" id="KW-0408">Iron</keyword>
<dbReference type="SUPFAM" id="SSF52016">
    <property type="entry name" value="LeuD/IlvD-like"/>
    <property type="match status" value="1"/>
</dbReference>
<dbReference type="InterPro" id="IPR015931">
    <property type="entry name" value="Acnase/IPM_dHydase_lsu_aba_1/3"/>
</dbReference>
<evidence type="ECO:0000313" key="7">
    <source>
        <dbReference type="EMBL" id="CAA9498950.1"/>
    </source>
</evidence>
<proteinExistence type="predicted"/>
<dbReference type="NCBIfam" id="TIGR01342">
    <property type="entry name" value="acon_putative"/>
    <property type="match status" value="1"/>
</dbReference>
<sequence>MPENLTRQILKEHLVEGELEPGSPISLKIDQTLLQDATGTMALMQFEQLGMSRVSVDRAVQYIDHNVVQLDFKNPDDHRMLQALARKYGIHFSRPGNGISHYISIERFAKPGQIMVGADSHTTTSGALGMIAIGAGGLDVAVAMGGYPYEIACPAVVQVELDGALQRPWVQSKDIILELLRQLSASGGKGKVFEFTGPGTADLSIPERSTIANMIAELGATSAVFPPDEETRGWLRSQDREDDFSEMGPETDCSYDERVHIDLNELGPLVAKPSNPDKVVPIEEVAGTDLAQICFGSSVNSAYADLALPGAVLDDRGGQIVHPSMAATATPGSRQILTAIAESGVYRQLVQGGVRMLEPVCGPCVGMGMAPPSNANSLRTFNRNFPGRSGTAEDSVFLCSPAVAAVSMLHGQITDPREYGDAPEQLAMPTLKPYIEDVHIFPPAAADDAEKIEIPRGPNIKTPPEHTPIEDSIEARIATVQPDDISTGDLAPDGVEVMSYRSNIPAIAEFTFRHRDPEFRGRLKEWGQGFIVGGDNYGQGSSREHAALAPLQLGVKAVFAKSFARIHRRNLVAQGILALLFKDDADYDRAEVGETWTLPNIKEELEQGSEDITVRIEESGDEFSVTHDLAPTERDMLVLGGLLNFLKEKGERVGGNGASADGANGKAGGAGETKEQEGEAVDQGVGGQFN</sequence>
<dbReference type="NCBIfam" id="NF005558">
    <property type="entry name" value="PRK07229.1"/>
    <property type="match status" value="1"/>
</dbReference>
<keyword evidence="3" id="KW-0411">Iron-sulfur</keyword>
<dbReference type="Gene3D" id="3.20.19.10">
    <property type="entry name" value="Aconitase, domain 4"/>
    <property type="match status" value="1"/>
</dbReference>
<dbReference type="GO" id="GO:0006099">
    <property type="term" value="P:tricarboxylic acid cycle"/>
    <property type="evidence" value="ECO:0007669"/>
    <property type="project" value="TreeGrafter"/>
</dbReference>
<feature type="region of interest" description="Disordered" evidence="4">
    <location>
        <begin position="653"/>
        <end position="690"/>
    </location>
</feature>
<dbReference type="EC" id="4.2.1.3" evidence="7"/>
<feature type="domain" description="Aconitase/3-isopropylmalate dehydratase large subunit alpha/beta/alpha" evidence="5">
    <location>
        <begin position="8"/>
        <end position="411"/>
    </location>
</feature>
<dbReference type="InterPro" id="IPR006250">
    <property type="entry name" value="Aconitase_put"/>
</dbReference>
<dbReference type="AlphaFoldDB" id="A0A6J4SHX4"/>
<dbReference type="InterPro" id="IPR000573">
    <property type="entry name" value="AconitaseA/IPMdHydase_ssu_swvl"/>
</dbReference>
<dbReference type="GO" id="GO:0051539">
    <property type="term" value="F:4 iron, 4 sulfur cluster binding"/>
    <property type="evidence" value="ECO:0007669"/>
    <property type="project" value="TreeGrafter"/>
</dbReference>
<keyword evidence="7" id="KW-0456">Lyase</keyword>
<dbReference type="SUPFAM" id="SSF53732">
    <property type="entry name" value="Aconitase iron-sulfur domain"/>
    <property type="match status" value="1"/>
</dbReference>
<dbReference type="GO" id="GO:0046872">
    <property type="term" value="F:metal ion binding"/>
    <property type="evidence" value="ECO:0007669"/>
    <property type="project" value="UniProtKB-KW"/>
</dbReference>
<dbReference type="InterPro" id="IPR001030">
    <property type="entry name" value="Acoase/IPM_deHydtase_lsu_aba"/>
</dbReference>
<evidence type="ECO:0000256" key="3">
    <source>
        <dbReference type="ARBA" id="ARBA00023014"/>
    </source>
</evidence>
<organism evidence="7">
    <name type="scientific">uncultured Solirubrobacterales bacterium</name>
    <dbReference type="NCBI Taxonomy" id="768556"/>
    <lineage>
        <taxon>Bacteria</taxon>
        <taxon>Bacillati</taxon>
        <taxon>Actinomycetota</taxon>
        <taxon>Thermoleophilia</taxon>
        <taxon>Solirubrobacterales</taxon>
        <taxon>environmental samples</taxon>
    </lineage>
</organism>
<evidence type="ECO:0000256" key="2">
    <source>
        <dbReference type="ARBA" id="ARBA00023004"/>
    </source>
</evidence>
<dbReference type="EMBL" id="CADCVV010000087">
    <property type="protein sequence ID" value="CAA9498950.1"/>
    <property type="molecule type" value="Genomic_DNA"/>
</dbReference>
<evidence type="ECO:0000259" key="5">
    <source>
        <dbReference type="Pfam" id="PF00330"/>
    </source>
</evidence>
<keyword evidence="1" id="KW-0479">Metal-binding</keyword>
<reference evidence="7" key="1">
    <citation type="submission" date="2020-02" db="EMBL/GenBank/DDBJ databases">
        <authorList>
            <person name="Meier V. D."/>
        </authorList>
    </citation>
    <scope>NUCLEOTIDE SEQUENCE</scope>
    <source>
        <strain evidence="7">AVDCRST_MAG17</strain>
    </source>
</reference>